<evidence type="ECO:0000313" key="4">
    <source>
        <dbReference type="Proteomes" id="UP000317243"/>
    </source>
</evidence>
<keyword evidence="4" id="KW-1185">Reference proteome</keyword>
<dbReference type="SUPFAM" id="SSF52266">
    <property type="entry name" value="SGNH hydrolase"/>
    <property type="match status" value="1"/>
</dbReference>
<accession>A0A5C5WIJ2</accession>
<organism evidence="3 4">
    <name type="scientific">Thalassoglobus neptunius</name>
    <dbReference type="NCBI Taxonomy" id="1938619"/>
    <lineage>
        <taxon>Bacteria</taxon>
        <taxon>Pseudomonadati</taxon>
        <taxon>Planctomycetota</taxon>
        <taxon>Planctomycetia</taxon>
        <taxon>Planctomycetales</taxon>
        <taxon>Planctomycetaceae</taxon>
        <taxon>Thalassoglobus</taxon>
    </lineage>
</organism>
<evidence type="ECO:0000313" key="3">
    <source>
        <dbReference type="EMBL" id="TWT49843.1"/>
    </source>
</evidence>
<dbReference type="Proteomes" id="UP000317243">
    <property type="component" value="Unassembled WGS sequence"/>
</dbReference>
<dbReference type="RefSeq" id="WP_197441334.1">
    <property type="nucleotide sequence ID" value="NZ_SIHI01000018.1"/>
</dbReference>
<dbReference type="Pfam" id="PF13472">
    <property type="entry name" value="Lipase_GDSL_2"/>
    <property type="match status" value="1"/>
</dbReference>
<keyword evidence="1" id="KW-0472">Membrane</keyword>
<evidence type="ECO:0000256" key="1">
    <source>
        <dbReference type="SAM" id="Phobius"/>
    </source>
</evidence>
<feature type="transmembrane region" description="Helical" evidence="1">
    <location>
        <begin position="58"/>
        <end position="87"/>
    </location>
</feature>
<reference evidence="3 4" key="1">
    <citation type="submission" date="2019-02" db="EMBL/GenBank/DDBJ databases">
        <title>Deep-cultivation of Planctomycetes and their phenomic and genomic characterization uncovers novel biology.</title>
        <authorList>
            <person name="Wiegand S."/>
            <person name="Jogler M."/>
            <person name="Boedeker C."/>
            <person name="Pinto D."/>
            <person name="Vollmers J."/>
            <person name="Rivas-Marin E."/>
            <person name="Kohn T."/>
            <person name="Peeters S.H."/>
            <person name="Heuer A."/>
            <person name="Rast P."/>
            <person name="Oberbeckmann S."/>
            <person name="Bunk B."/>
            <person name="Jeske O."/>
            <person name="Meyerdierks A."/>
            <person name="Storesund J.E."/>
            <person name="Kallscheuer N."/>
            <person name="Luecker S."/>
            <person name="Lage O.M."/>
            <person name="Pohl T."/>
            <person name="Merkel B.J."/>
            <person name="Hornburger P."/>
            <person name="Mueller R.-W."/>
            <person name="Bruemmer F."/>
            <person name="Labrenz M."/>
            <person name="Spormann A.M."/>
            <person name="Op Den Camp H."/>
            <person name="Overmann J."/>
            <person name="Amann R."/>
            <person name="Jetten M.S.M."/>
            <person name="Mascher T."/>
            <person name="Medema M.H."/>
            <person name="Devos D.P."/>
            <person name="Kaster A.-K."/>
            <person name="Ovreas L."/>
            <person name="Rohde M."/>
            <person name="Galperin M.Y."/>
            <person name="Jogler C."/>
        </authorList>
    </citation>
    <scope>NUCLEOTIDE SEQUENCE [LARGE SCALE GENOMIC DNA]</scope>
    <source>
        <strain evidence="3 4">KOR42</strain>
    </source>
</reference>
<dbReference type="EMBL" id="SIHI01000018">
    <property type="protein sequence ID" value="TWT49843.1"/>
    <property type="molecule type" value="Genomic_DNA"/>
</dbReference>
<keyword evidence="1" id="KW-0812">Transmembrane</keyword>
<gene>
    <name evidence="3" type="ORF">KOR42_39160</name>
</gene>
<proteinExistence type="predicted"/>
<comment type="caution">
    <text evidence="3">The sequence shown here is derived from an EMBL/GenBank/DDBJ whole genome shotgun (WGS) entry which is preliminary data.</text>
</comment>
<protein>
    <recommendedName>
        <fullName evidence="2">SGNH hydrolase-type esterase domain-containing protein</fullName>
    </recommendedName>
</protein>
<feature type="domain" description="SGNH hydrolase-type esterase" evidence="2">
    <location>
        <begin position="133"/>
        <end position="280"/>
    </location>
</feature>
<dbReference type="PANTHER" id="PTHR30383">
    <property type="entry name" value="THIOESTERASE 1/PROTEASE 1/LYSOPHOSPHOLIPASE L1"/>
    <property type="match status" value="1"/>
</dbReference>
<keyword evidence="1" id="KW-1133">Transmembrane helix</keyword>
<dbReference type="AlphaFoldDB" id="A0A5C5WIJ2"/>
<dbReference type="GO" id="GO:0016788">
    <property type="term" value="F:hydrolase activity, acting on ester bonds"/>
    <property type="evidence" value="ECO:0007669"/>
    <property type="project" value="UniProtKB-ARBA"/>
</dbReference>
<dbReference type="InterPro" id="IPR051532">
    <property type="entry name" value="Ester_Hydrolysis_Enzymes"/>
</dbReference>
<dbReference type="Gene3D" id="3.40.50.1110">
    <property type="entry name" value="SGNH hydrolase"/>
    <property type="match status" value="1"/>
</dbReference>
<dbReference type="InterPro" id="IPR013830">
    <property type="entry name" value="SGNH_hydro"/>
</dbReference>
<evidence type="ECO:0000259" key="2">
    <source>
        <dbReference type="Pfam" id="PF13472"/>
    </source>
</evidence>
<sequence>MDRTEIDSPEHPVLAEIAGIERDIQMLREMDELSGQRLRQSENAPTPPGRPIPPKRRIWPLLSLSLNMLFIAGGLSVFLMLGGVNWLQAKLTKVDRKAGYATNRESFFECSPVSEGDIVVVGDSQLDFVEWHELLGNQVRNRAVNGAVLAEIESRLSEIVDSHPRCIILNGGINDFQGGSDVDEVKQRYVSMLSMLTEKKIDLILVPCFPINSRIYHEQIVRTHPRIHPPEQSEVGALADVVREVKASSSIVHVVDIGPFLDENGELAEEYTFDGLHINGRAAMMLANQIDGYLKAIPVSSAESVATSAE</sequence>
<name>A0A5C5WIJ2_9PLAN</name>
<dbReference type="InterPro" id="IPR036514">
    <property type="entry name" value="SGNH_hydro_sf"/>
</dbReference>